<dbReference type="EMBL" id="UAVU01000003">
    <property type="protein sequence ID" value="SQA96934.1"/>
    <property type="molecule type" value="Genomic_DNA"/>
</dbReference>
<gene>
    <name evidence="1" type="ORF">NCTC12120_00707</name>
</gene>
<proteinExistence type="predicted"/>
<accession>A0A2X2SY47</accession>
<organism evidence="1 2">
    <name type="scientific">Cedecea neteri</name>
    <dbReference type="NCBI Taxonomy" id="158822"/>
    <lineage>
        <taxon>Bacteria</taxon>
        <taxon>Pseudomonadati</taxon>
        <taxon>Pseudomonadota</taxon>
        <taxon>Gammaproteobacteria</taxon>
        <taxon>Enterobacterales</taxon>
        <taxon>Enterobacteriaceae</taxon>
        <taxon>Cedecea</taxon>
    </lineage>
</organism>
<name>A0A2X2SY47_9ENTR</name>
<dbReference type="Proteomes" id="UP000251197">
    <property type="component" value="Unassembled WGS sequence"/>
</dbReference>
<evidence type="ECO:0000313" key="2">
    <source>
        <dbReference type="Proteomes" id="UP000251197"/>
    </source>
</evidence>
<evidence type="ECO:0000313" key="1">
    <source>
        <dbReference type="EMBL" id="SQA96934.1"/>
    </source>
</evidence>
<dbReference type="AlphaFoldDB" id="A0A2X2SY47"/>
<sequence length="90" mass="10220">MALIPIESKFSFYQQIRVLLRKLRKNNVSDDTLLDEKFQISSTLSIDAPDGQIETLRQESDDAPVQVTRRVQRVNGSNGRTSCGLHRMAD</sequence>
<protein>
    <submittedName>
        <fullName evidence="1">Uncharacterized protein</fullName>
    </submittedName>
</protein>
<reference evidence="1 2" key="1">
    <citation type="submission" date="2018-06" db="EMBL/GenBank/DDBJ databases">
        <authorList>
            <consortium name="Pathogen Informatics"/>
            <person name="Doyle S."/>
        </authorList>
    </citation>
    <scope>NUCLEOTIDE SEQUENCE [LARGE SCALE GENOMIC DNA]</scope>
    <source>
        <strain evidence="1 2">NCTC12120</strain>
    </source>
</reference>